<keyword evidence="2" id="KW-1185">Reference proteome</keyword>
<evidence type="ECO:0000313" key="1">
    <source>
        <dbReference type="EMBL" id="NIJ07256.1"/>
    </source>
</evidence>
<dbReference type="RefSeq" id="WP_167072137.1">
    <property type="nucleotide sequence ID" value="NZ_JAAOZC010000002.1"/>
</dbReference>
<reference evidence="1 2" key="1">
    <citation type="submission" date="2020-03" db="EMBL/GenBank/DDBJ databases">
        <title>Genomic Encyclopedia of Type Strains, Phase III (KMG-III): the genomes of soil and plant-associated and newly described type strains.</title>
        <authorList>
            <person name="Whitman W."/>
        </authorList>
    </citation>
    <scope>NUCLEOTIDE SEQUENCE [LARGE SCALE GENOMIC DNA]</scope>
    <source>
        <strain evidence="1 2">CECT 8804</strain>
    </source>
</reference>
<proteinExistence type="predicted"/>
<dbReference type="Proteomes" id="UP000727456">
    <property type="component" value="Unassembled WGS sequence"/>
</dbReference>
<name>A0ABX0TUJ5_9SPHN</name>
<protein>
    <submittedName>
        <fullName evidence="1">Uncharacterized protein</fullName>
    </submittedName>
</protein>
<accession>A0ABX0TUJ5</accession>
<evidence type="ECO:0000313" key="2">
    <source>
        <dbReference type="Proteomes" id="UP000727456"/>
    </source>
</evidence>
<comment type="caution">
    <text evidence="1">The sequence shown here is derived from an EMBL/GenBank/DDBJ whole genome shotgun (WGS) entry which is preliminary data.</text>
</comment>
<gene>
    <name evidence="1" type="ORF">FHS31_000852</name>
</gene>
<dbReference type="EMBL" id="JAAOZC010000002">
    <property type="protein sequence ID" value="NIJ07256.1"/>
    <property type="molecule type" value="Genomic_DNA"/>
</dbReference>
<sequence length="61" mass="6495">MSRQGDEAEVRAVIAGMDDFAAGTRAIAAYAALLNDIAASHPLKPLRDDEPAPRHPVIDQV</sequence>
<organism evidence="1 2">
    <name type="scientific">Sphingomonas vulcanisoli</name>
    <dbReference type="NCBI Taxonomy" id="1658060"/>
    <lineage>
        <taxon>Bacteria</taxon>
        <taxon>Pseudomonadati</taxon>
        <taxon>Pseudomonadota</taxon>
        <taxon>Alphaproteobacteria</taxon>
        <taxon>Sphingomonadales</taxon>
        <taxon>Sphingomonadaceae</taxon>
        <taxon>Sphingomonas</taxon>
    </lineage>
</organism>